<feature type="region of interest" description="Disordered" evidence="1">
    <location>
        <begin position="177"/>
        <end position="200"/>
    </location>
</feature>
<accession>A0A6A0APE7</accession>
<dbReference type="Proteomes" id="UP000485058">
    <property type="component" value="Unassembled WGS sequence"/>
</dbReference>
<evidence type="ECO:0000313" key="2">
    <source>
        <dbReference type="EMBL" id="GFH33537.1"/>
    </source>
</evidence>
<evidence type="ECO:0000313" key="3">
    <source>
        <dbReference type="Proteomes" id="UP000485058"/>
    </source>
</evidence>
<feature type="region of interest" description="Disordered" evidence="1">
    <location>
        <begin position="1"/>
        <end position="57"/>
    </location>
</feature>
<protein>
    <submittedName>
        <fullName evidence="2">Uncharacterized protein</fullName>
    </submittedName>
</protein>
<evidence type="ECO:0000256" key="1">
    <source>
        <dbReference type="SAM" id="MobiDB-lite"/>
    </source>
</evidence>
<comment type="caution">
    <text evidence="2">The sequence shown here is derived from an EMBL/GenBank/DDBJ whole genome shotgun (WGS) entry which is preliminary data.</text>
</comment>
<name>A0A6A0APE7_HAELA</name>
<feature type="compositionally biased region" description="Low complexity" evidence="1">
    <location>
        <begin position="45"/>
        <end position="57"/>
    </location>
</feature>
<proteinExistence type="predicted"/>
<reference evidence="2 3" key="1">
    <citation type="submission" date="2020-02" db="EMBL/GenBank/DDBJ databases">
        <title>Draft genome sequence of Haematococcus lacustris strain NIES-144.</title>
        <authorList>
            <person name="Morimoto D."/>
            <person name="Nakagawa S."/>
            <person name="Yoshida T."/>
            <person name="Sawayama S."/>
        </authorList>
    </citation>
    <scope>NUCLEOTIDE SEQUENCE [LARGE SCALE GENOMIC DNA]</scope>
    <source>
        <strain evidence="2 3">NIES-144</strain>
    </source>
</reference>
<dbReference type="AlphaFoldDB" id="A0A6A0APE7"/>
<keyword evidence="3" id="KW-1185">Reference proteome</keyword>
<sequence>MGEMPGQRSMDEHGPHHRLSSAQAGVEQRTHPATHFAPLEQQITGRHGSGSVRGSVRGIVPGSVRGRRFVVAVPGPAAVGQLCDAPVDRLRRKATSPGRAVWTSVRCPSSASSMPALTCSPPAGQAAGLPMQSHAAWDCMGNPCSPIPWLRPWWWAAGGPCLGQPLYSPTQAGQIPASRQLLVPPPLPSPPQLALATSSP</sequence>
<organism evidence="2 3">
    <name type="scientific">Haematococcus lacustris</name>
    <name type="common">Green alga</name>
    <name type="synonym">Haematococcus pluvialis</name>
    <dbReference type="NCBI Taxonomy" id="44745"/>
    <lineage>
        <taxon>Eukaryota</taxon>
        <taxon>Viridiplantae</taxon>
        <taxon>Chlorophyta</taxon>
        <taxon>core chlorophytes</taxon>
        <taxon>Chlorophyceae</taxon>
        <taxon>CS clade</taxon>
        <taxon>Chlamydomonadales</taxon>
        <taxon>Haematococcaceae</taxon>
        <taxon>Haematococcus</taxon>
    </lineage>
</organism>
<gene>
    <name evidence="2" type="ORF">HaLaN_32925</name>
</gene>
<dbReference type="EMBL" id="BLLF01008842">
    <property type="protein sequence ID" value="GFH33537.1"/>
    <property type="molecule type" value="Genomic_DNA"/>
</dbReference>